<dbReference type="PANTHER" id="PTHR33608">
    <property type="entry name" value="BLL2464 PROTEIN"/>
    <property type="match status" value="1"/>
</dbReference>
<gene>
    <name evidence="2" type="ORF">SAMN06295912_12430</name>
</gene>
<accession>A0A239IFV6</accession>
<name>A0A239IFV6_9SPHN</name>
<keyword evidence="3" id="KW-1185">Reference proteome</keyword>
<dbReference type="Pfam" id="PF01882">
    <property type="entry name" value="DUF58"/>
    <property type="match status" value="1"/>
</dbReference>
<dbReference type="CDD" id="cd00198">
    <property type="entry name" value="vWFA"/>
    <property type="match status" value="1"/>
</dbReference>
<proteinExistence type="predicted"/>
<evidence type="ECO:0000313" key="3">
    <source>
        <dbReference type="Proteomes" id="UP000198281"/>
    </source>
</evidence>
<dbReference type="RefSeq" id="WP_089220700.1">
    <property type="nucleotide sequence ID" value="NZ_FZOS01000024.1"/>
</dbReference>
<reference evidence="3" key="1">
    <citation type="submission" date="2017-06" db="EMBL/GenBank/DDBJ databases">
        <authorList>
            <person name="Varghese N."/>
            <person name="Submissions S."/>
        </authorList>
    </citation>
    <scope>NUCLEOTIDE SEQUENCE [LARGE SCALE GENOMIC DNA]</scope>
    <source>
        <strain evidence="3">LNB2</strain>
    </source>
</reference>
<protein>
    <submittedName>
        <fullName evidence="2">Uncharacterized conserved protein, DUF58 family, contains vWF domain</fullName>
    </submittedName>
</protein>
<feature type="domain" description="DUF58" evidence="1">
    <location>
        <begin position="201"/>
        <end position="370"/>
    </location>
</feature>
<dbReference type="InterPro" id="IPR036465">
    <property type="entry name" value="vWFA_dom_sf"/>
</dbReference>
<dbReference type="PANTHER" id="PTHR33608:SF3">
    <property type="entry name" value="SLR2013 PROTEIN"/>
    <property type="match status" value="1"/>
</dbReference>
<dbReference type="InterPro" id="IPR002881">
    <property type="entry name" value="DUF58"/>
</dbReference>
<dbReference type="AlphaFoldDB" id="A0A239IFV6"/>
<dbReference type="Gene3D" id="3.40.50.410">
    <property type="entry name" value="von Willebrand factor, type A domain"/>
    <property type="match status" value="1"/>
</dbReference>
<evidence type="ECO:0000313" key="2">
    <source>
        <dbReference type="EMBL" id="SNS92540.1"/>
    </source>
</evidence>
<evidence type="ECO:0000259" key="1">
    <source>
        <dbReference type="Pfam" id="PF01882"/>
    </source>
</evidence>
<dbReference type="Proteomes" id="UP000198281">
    <property type="component" value="Unassembled WGS sequence"/>
</dbReference>
<dbReference type="OrthoDB" id="9776116at2"/>
<sequence>MIYPTSRAIWLAAAGAPAALVLGVLVPGYWYVGIGWTLFVFALVAIDAVTGAWPNEPQAMIAIANSCGVGHELPATIGLRFPGAAPRHAEAILELPELLTAPSGARAGIAIAAGQGGATLPLVAARRGVAKLGGLWLRWTGPMGLAWKQRCDPQDARVIVTPDIRPVRERGAHLFLRSAMHGLIAQLDRGDGAEFESLADFEPGMDRRAIDWKQSARHARLLAKEFRTERNNHVVFALDAGRTMCEPLDGVPRIDRAISAALLSAYVALKLGDRVSLFGFDARPRIASGSVSGARAFGLIQRLAAELDYSTEETNYTLALTTLGGRLNRRSLIVVFTEFSDPTSAELMLRAATRLLDRHLVLFVVLDDQELTDIAAAPPESADDVSRAVTAAELLRERRIVVTRLRHAGFHVLESPHNRVGLKLVAFYIDLKRRNLL</sequence>
<dbReference type="SUPFAM" id="SSF53300">
    <property type="entry name" value="vWA-like"/>
    <property type="match status" value="1"/>
</dbReference>
<organism evidence="2 3">
    <name type="scientific">Edaphosphingomonas laterariae</name>
    <dbReference type="NCBI Taxonomy" id="861865"/>
    <lineage>
        <taxon>Bacteria</taxon>
        <taxon>Pseudomonadati</taxon>
        <taxon>Pseudomonadota</taxon>
        <taxon>Alphaproteobacteria</taxon>
        <taxon>Sphingomonadales</taxon>
        <taxon>Rhizorhabdaceae</taxon>
        <taxon>Edaphosphingomonas</taxon>
    </lineage>
</organism>
<dbReference type="EMBL" id="FZOS01000024">
    <property type="protein sequence ID" value="SNS92540.1"/>
    <property type="molecule type" value="Genomic_DNA"/>
</dbReference>